<dbReference type="RefSeq" id="WP_185176038.1">
    <property type="nucleotide sequence ID" value="NZ_CP059404.1"/>
</dbReference>
<name>A0A7G7CPZ8_9CORY</name>
<proteinExistence type="inferred from homology"/>
<feature type="compositionally biased region" description="Low complexity" evidence="3">
    <location>
        <begin position="16"/>
        <end position="30"/>
    </location>
</feature>
<dbReference type="Pfam" id="PF02551">
    <property type="entry name" value="Acyl_CoA_thio"/>
    <property type="match status" value="1"/>
</dbReference>
<dbReference type="InterPro" id="IPR029069">
    <property type="entry name" value="HotDog_dom_sf"/>
</dbReference>
<dbReference type="CDD" id="cd03445">
    <property type="entry name" value="Thioesterase_II_repeat2"/>
    <property type="match status" value="1"/>
</dbReference>
<dbReference type="InterPro" id="IPR025652">
    <property type="entry name" value="TesB_C"/>
</dbReference>
<gene>
    <name evidence="6" type="ORF">H0194_00920</name>
</gene>
<evidence type="ECO:0000256" key="3">
    <source>
        <dbReference type="SAM" id="MobiDB-lite"/>
    </source>
</evidence>
<dbReference type="KEGG" id="cik:H0194_00920"/>
<dbReference type="Pfam" id="PF13622">
    <property type="entry name" value="4HBT_3"/>
    <property type="match status" value="1"/>
</dbReference>
<dbReference type="AlphaFoldDB" id="A0A7G7CPZ8"/>
<accession>A0A7G7CPZ8</accession>
<dbReference type="Proteomes" id="UP000515743">
    <property type="component" value="Chromosome"/>
</dbReference>
<evidence type="ECO:0000259" key="4">
    <source>
        <dbReference type="Pfam" id="PF02551"/>
    </source>
</evidence>
<evidence type="ECO:0000259" key="5">
    <source>
        <dbReference type="Pfam" id="PF13622"/>
    </source>
</evidence>
<dbReference type="PANTHER" id="PTHR11066">
    <property type="entry name" value="ACYL-COA THIOESTERASE"/>
    <property type="match status" value="1"/>
</dbReference>
<dbReference type="InterPro" id="IPR042171">
    <property type="entry name" value="Acyl-CoA_hotdog"/>
</dbReference>
<dbReference type="EMBL" id="CP059404">
    <property type="protein sequence ID" value="QNE89664.1"/>
    <property type="molecule type" value="Genomic_DNA"/>
</dbReference>
<evidence type="ECO:0000256" key="2">
    <source>
        <dbReference type="ARBA" id="ARBA00022801"/>
    </source>
</evidence>
<feature type="domain" description="Acyl-CoA thioesterase 2 C-terminal" evidence="4">
    <location>
        <begin position="193"/>
        <end position="295"/>
    </location>
</feature>
<sequence length="315" mass="34539">MTNIADIVNMEPISAPPTGAANSSGSASATDGGGTDRGHGVFPHSWFEGRTIPSELRRTFGGQVAAQSFAAAMHTVEGKIPHSLHGYFVAAAKSALPLHFDVENLRDGRSFSHRRVTAMQEGKPVFMAMVGFQTPGGEGPEHQDLMPEVPSPVEIRHMDEAVPPSARALLQEWENWEIRVVPSDSYEHDPRTPSQQMVWMRSKEPVVGDELVHYPALVYISDMTLLYSALVNHQGHEVQMASLDHSVWFYREPKVDEWLLYDQSSPAAGDGRSLTTGRFFDVAGNLVAVVSQEGLTRSLRPGATTLPMDSLKPKK</sequence>
<dbReference type="CDD" id="cd03444">
    <property type="entry name" value="Thioesterase_II_repeat1"/>
    <property type="match status" value="1"/>
</dbReference>
<comment type="similarity">
    <text evidence="1">Belongs to the C/M/P thioester hydrolase family.</text>
</comment>
<feature type="domain" description="Acyl-CoA thioesterase-like N-terminal HotDog" evidence="5">
    <location>
        <begin position="58"/>
        <end position="132"/>
    </location>
</feature>
<dbReference type="SUPFAM" id="SSF54637">
    <property type="entry name" value="Thioesterase/thiol ester dehydrase-isomerase"/>
    <property type="match status" value="2"/>
</dbReference>
<evidence type="ECO:0000313" key="7">
    <source>
        <dbReference type="Proteomes" id="UP000515743"/>
    </source>
</evidence>
<evidence type="ECO:0000256" key="1">
    <source>
        <dbReference type="ARBA" id="ARBA00006538"/>
    </source>
</evidence>
<feature type="region of interest" description="Disordered" evidence="3">
    <location>
        <begin position="1"/>
        <end position="45"/>
    </location>
</feature>
<dbReference type="GO" id="GO:0006637">
    <property type="term" value="P:acyl-CoA metabolic process"/>
    <property type="evidence" value="ECO:0007669"/>
    <property type="project" value="InterPro"/>
</dbReference>
<keyword evidence="2" id="KW-0378">Hydrolase</keyword>
<reference evidence="6 7" key="1">
    <citation type="submission" date="2020-07" db="EMBL/GenBank/DDBJ databases">
        <title>Complete genome and description of Corynebacterium incognita strain Marseille-Q3630 sp. nov.</title>
        <authorList>
            <person name="Boxberger M."/>
        </authorList>
    </citation>
    <scope>NUCLEOTIDE SEQUENCE [LARGE SCALE GENOMIC DNA]</scope>
    <source>
        <strain evidence="6 7">Marseille-Q3630</strain>
    </source>
</reference>
<keyword evidence="7" id="KW-1185">Reference proteome</keyword>
<evidence type="ECO:0000313" key="6">
    <source>
        <dbReference type="EMBL" id="QNE89664.1"/>
    </source>
</evidence>
<dbReference type="Gene3D" id="2.40.160.210">
    <property type="entry name" value="Acyl-CoA thioesterase, double hotdog domain"/>
    <property type="match status" value="1"/>
</dbReference>
<dbReference type="InterPro" id="IPR003703">
    <property type="entry name" value="Acyl_CoA_thio"/>
</dbReference>
<dbReference type="GO" id="GO:0009062">
    <property type="term" value="P:fatty acid catabolic process"/>
    <property type="evidence" value="ECO:0007669"/>
    <property type="project" value="TreeGrafter"/>
</dbReference>
<organism evidence="6 7">
    <name type="scientific">Corynebacterium incognita</name>
    <dbReference type="NCBI Taxonomy" id="2754725"/>
    <lineage>
        <taxon>Bacteria</taxon>
        <taxon>Bacillati</taxon>
        <taxon>Actinomycetota</taxon>
        <taxon>Actinomycetes</taxon>
        <taxon>Mycobacteriales</taxon>
        <taxon>Corynebacteriaceae</taxon>
        <taxon>Corynebacterium</taxon>
    </lineage>
</organism>
<dbReference type="PANTHER" id="PTHR11066:SF34">
    <property type="entry name" value="ACYL-COENZYME A THIOESTERASE 8"/>
    <property type="match status" value="1"/>
</dbReference>
<dbReference type="GO" id="GO:0047617">
    <property type="term" value="F:fatty acyl-CoA hydrolase activity"/>
    <property type="evidence" value="ECO:0007669"/>
    <property type="project" value="InterPro"/>
</dbReference>
<protein>
    <submittedName>
        <fullName evidence="6">Acyl-CoA thioesterase II</fullName>
    </submittedName>
</protein>
<dbReference type="InterPro" id="IPR049449">
    <property type="entry name" value="TesB_ACOT8-like_N"/>
</dbReference>